<dbReference type="GO" id="GO:0016020">
    <property type="term" value="C:membrane"/>
    <property type="evidence" value="ECO:0007669"/>
    <property type="project" value="UniProtKB-SubCell"/>
</dbReference>
<feature type="transmembrane region" description="Helical" evidence="6">
    <location>
        <begin position="183"/>
        <end position="203"/>
    </location>
</feature>
<evidence type="ECO:0000313" key="8">
    <source>
        <dbReference type="Proteomes" id="UP001237642"/>
    </source>
</evidence>
<proteinExistence type="inferred from homology"/>
<dbReference type="Gene3D" id="1.20.1280.290">
    <property type="match status" value="1"/>
</dbReference>
<organism evidence="7 8">
    <name type="scientific">Heracleum sosnowskyi</name>
    <dbReference type="NCBI Taxonomy" id="360622"/>
    <lineage>
        <taxon>Eukaryota</taxon>
        <taxon>Viridiplantae</taxon>
        <taxon>Streptophyta</taxon>
        <taxon>Embryophyta</taxon>
        <taxon>Tracheophyta</taxon>
        <taxon>Spermatophyta</taxon>
        <taxon>Magnoliopsida</taxon>
        <taxon>eudicotyledons</taxon>
        <taxon>Gunneridae</taxon>
        <taxon>Pentapetalae</taxon>
        <taxon>asterids</taxon>
        <taxon>campanulids</taxon>
        <taxon>Apiales</taxon>
        <taxon>Apiaceae</taxon>
        <taxon>Apioideae</taxon>
        <taxon>apioid superclade</taxon>
        <taxon>Tordylieae</taxon>
        <taxon>Tordyliinae</taxon>
        <taxon>Heracleum</taxon>
    </lineage>
</organism>
<dbReference type="Pfam" id="PF04193">
    <property type="entry name" value="PQ-loop"/>
    <property type="match status" value="1"/>
</dbReference>
<evidence type="ECO:0000256" key="5">
    <source>
        <dbReference type="ARBA" id="ARBA00023136"/>
    </source>
</evidence>
<evidence type="ECO:0000256" key="4">
    <source>
        <dbReference type="ARBA" id="ARBA00022989"/>
    </source>
</evidence>
<dbReference type="InterPro" id="IPR006603">
    <property type="entry name" value="PQ-loop_rpt"/>
</dbReference>
<dbReference type="SMART" id="SM00679">
    <property type="entry name" value="CTNS"/>
    <property type="match status" value="1"/>
</dbReference>
<keyword evidence="8" id="KW-1185">Reference proteome</keyword>
<keyword evidence="5 6" id="KW-0472">Membrane</keyword>
<feature type="transmembrane region" description="Helical" evidence="6">
    <location>
        <begin position="142"/>
        <end position="162"/>
    </location>
</feature>
<comment type="caution">
    <text evidence="7">The sequence shown here is derived from an EMBL/GenBank/DDBJ whole genome shotgun (WGS) entry which is preliminary data.</text>
</comment>
<reference evidence="7" key="1">
    <citation type="submission" date="2023-02" db="EMBL/GenBank/DDBJ databases">
        <title>Genome of toxic invasive species Heracleum sosnowskyi carries increased number of genes despite the absence of recent whole-genome duplications.</title>
        <authorList>
            <person name="Schelkunov M."/>
            <person name="Shtratnikova V."/>
            <person name="Makarenko M."/>
            <person name="Klepikova A."/>
            <person name="Omelchenko D."/>
            <person name="Novikova G."/>
            <person name="Obukhova E."/>
            <person name="Bogdanov V."/>
            <person name="Penin A."/>
            <person name="Logacheva M."/>
        </authorList>
    </citation>
    <scope>NUCLEOTIDE SEQUENCE</scope>
    <source>
        <strain evidence="7">Hsosn_3</strain>
        <tissue evidence="7">Leaf</tissue>
    </source>
</reference>
<dbReference type="GO" id="GO:0015297">
    <property type="term" value="F:antiporter activity"/>
    <property type="evidence" value="ECO:0007669"/>
    <property type="project" value="InterPro"/>
</dbReference>
<keyword evidence="4 6" id="KW-1133">Transmembrane helix</keyword>
<name>A0AAD8N501_9APIA</name>
<evidence type="ECO:0000313" key="7">
    <source>
        <dbReference type="EMBL" id="KAK1396181.1"/>
    </source>
</evidence>
<dbReference type="Proteomes" id="UP001237642">
    <property type="component" value="Unassembled WGS sequence"/>
</dbReference>
<dbReference type="AlphaFoldDB" id="A0AAD8N501"/>
<comment type="similarity">
    <text evidence="2">Belongs to the multi antimicrobial extrusion (MATE) (TC 2.A.66.1) family.</text>
</comment>
<keyword evidence="3 6" id="KW-0812">Transmembrane</keyword>
<accession>A0AAD8N501</accession>
<dbReference type="PANTHER" id="PTHR11206">
    <property type="entry name" value="MULTIDRUG RESISTANCE PROTEIN"/>
    <property type="match status" value="1"/>
</dbReference>
<dbReference type="GO" id="GO:0042910">
    <property type="term" value="F:xenobiotic transmembrane transporter activity"/>
    <property type="evidence" value="ECO:0007669"/>
    <property type="project" value="InterPro"/>
</dbReference>
<dbReference type="Pfam" id="PF01554">
    <property type="entry name" value="MatE"/>
    <property type="match status" value="1"/>
</dbReference>
<sequence length="206" mass="22835">MARKFFVDDNWKCNGTLEEVKKIVAMLNEGAVPSFDVVDRVCDAFEVAGRNVMSTSNTVTTELVAHNFYPQVILNFRRKSVVGLNFDFLVLNLTKHFTYLIYNASIMNVNGWEGRLFVGVNAAISVRVANEIGSGDPRAVKYSVIVMVTQSLLIGILFMSLIMTTRNHFAVIFTDITDLQKAVAKLAYLLAITMVLNSVQAVISGD</sequence>
<reference evidence="7" key="2">
    <citation type="submission" date="2023-05" db="EMBL/GenBank/DDBJ databases">
        <authorList>
            <person name="Schelkunov M.I."/>
        </authorList>
    </citation>
    <scope>NUCLEOTIDE SEQUENCE</scope>
    <source>
        <strain evidence="7">Hsosn_3</strain>
        <tissue evidence="7">Leaf</tissue>
    </source>
</reference>
<comment type="subcellular location">
    <subcellularLocation>
        <location evidence="1">Membrane</location>
        <topology evidence="1">Multi-pass membrane protein</topology>
    </subcellularLocation>
</comment>
<evidence type="ECO:0000256" key="6">
    <source>
        <dbReference type="SAM" id="Phobius"/>
    </source>
</evidence>
<evidence type="ECO:0000256" key="1">
    <source>
        <dbReference type="ARBA" id="ARBA00004141"/>
    </source>
</evidence>
<gene>
    <name evidence="7" type="ORF">POM88_006044</name>
</gene>
<dbReference type="InterPro" id="IPR002528">
    <property type="entry name" value="MATE_fam"/>
</dbReference>
<protein>
    <submittedName>
        <fullName evidence="7">Uncharacterized protein</fullName>
    </submittedName>
</protein>
<evidence type="ECO:0000256" key="3">
    <source>
        <dbReference type="ARBA" id="ARBA00022692"/>
    </source>
</evidence>
<evidence type="ECO:0000256" key="2">
    <source>
        <dbReference type="ARBA" id="ARBA00010199"/>
    </source>
</evidence>
<dbReference type="EMBL" id="JAUIZM010000002">
    <property type="protein sequence ID" value="KAK1396181.1"/>
    <property type="molecule type" value="Genomic_DNA"/>
</dbReference>